<dbReference type="GO" id="GO:0032040">
    <property type="term" value="C:small-subunit processome"/>
    <property type="evidence" value="ECO:0007669"/>
    <property type="project" value="TreeGrafter"/>
</dbReference>
<dbReference type="Proteomes" id="UP000729402">
    <property type="component" value="Unassembled WGS sequence"/>
</dbReference>
<feature type="domain" description="S1 motif" evidence="1">
    <location>
        <begin position="73"/>
        <end position="130"/>
    </location>
</feature>
<evidence type="ECO:0000313" key="2">
    <source>
        <dbReference type="EMBL" id="KAG8100361.1"/>
    </source>
</evidence>
<dbReference type="OrthoDB" id="412781at2759"/>
<dbReference type="SMART" id="SM00316">
    <property type="entry name" value="S1"/>
    <property type="match status" value="1"/>
</dbReference>
<accession>A0A8J6C247</accession>
<proteinExistence type="predicted"/>
<dbReference type="GO" id="GO:0006364">
    <property type="term" value="P:rRNA processing"/>
    <property type="evidence" value="ECO:0007669"/>
    <property type="project" value="InterPro"/>
</dbReference>
<dbReference type="PROSITE" id="PS50126">
    <property type="entry name" value="S1"/>
    <property type="match status" value="2"/>
</dbReference>
<dbReference type="PANTHER" id="PTHR23270:SF10">
    <property type="entry name" value="PROTEIN RRP5 HOMOLOG"/>
    <property type="match status" value="1"/>
</dbReference>
<feature type="domain" description="S1 motif" evidence="1">
    <location>
        <begin position="1"/>
        <end position="52"/>
    </location>
</feature>
<protein>
    <recommendedName>
        <fullName evidence="1">S1 motif domain-containing protein</fullName>
    </recommendedName>
</protein>
<dbReference type="InterPro" id="IPR003029">
    <property type="entry name" value="S1_domain"/>
</dbReference>
<dbReference type="GO" id="GO:0003723">
    <property type="term" value="F:RNA binding"/>
    <property type="evidence" value="ECO:0007669"/>
    <property type="project" value="TreeGrafter"/>
</dbReference>
<sequence>MVSRMIEARIILSNLSDEYVENPQKDFPVGMLVEGRVLSVDPQSGKVEVSLRKSTGSKSKKTDDISYSDLHVGDIVDGRVKRVESFGLFVIIQDSELVGLCHVSELSDEPVLDINSCHKAGDMVKAKILKASFIPFFSSTGYLTAIS</sequence>
<evidence type="ECO:0000259" key="1">
    <source>
        <dbReference type="PROSITE" id="PS50126"/>
    </source>
</evidence>
<keyword evidence="3" id="KW-1185">Reference proteome</keyword>
<organism evidence="2 3">
    <name type="scientific">Zizania palustris</name>
    <name type="common">Northern wild rice</name>
    <dbReference type="NCBI Taxonomy" id="103762"/>
    <lineage>
        <taxon>Eukaryota</taxon>
        <taxon>Viridiplantae</taxon>
        <taxon>Streptophyta</taxon>
        <taxon>Embryophyta</taxon>
        <taxon>Tracheophyta</taxon>
        <taxon>Spermatophyta</taxon>
        <taxon>Magnoliopsida</taxon>
        <taxon>Liliopsida</taxon>
        <taxon>Poales</taxon>
        <taxon>Poaceae</taxon>
        <taxon>BOP clade</taxon>
        <taxon>Oryzoideae</taxon>
        <taxon>Oryzeae</taxon>
        <taxon>Zizaniinae</taxon>
        <taxon>Zizania</taxon>
    </lineage>
</organism>
<dbReference type="EMBL" id="JAAALK010000079">
    <property type="protein sequence ID" value="KAG8100361.1"/>
    <property type="molecule type" value="Genomic_DNA"/>
</dbReference>
<dbReference type="Pfam" id="PF00575">
    <property type="entry name" value="S1"/>
    <property type="match status" value="1"/>
</dbReference>
<gene>
    <name evidence="2" type="ORF">GUJ93_ZPchr0013g34916</name>
</gene>
<dbReference type="PANTHER" id="PTHR23270">
    <property type="entry name" value="PROGRAMMED CELL DEATH PROTEIN 11 PRE-RRNA PROCESSING PROTEIN RRP5"/>
    <property type="match status" value="1"/>
</dbReference>
<comment type="caution">
    <text evidence="2">The sequence shown here is derived from an EMBL/GenBank/DDBJ whole genome shotgun (WGS) entry which is preliminary data.</text>
</comment>
<reference evidence="2" key="2">
    <citation type="submission" date="2021-02" db="EMBL/GenBank/DDBJ databases">
        <authorList>
            <person name="Kimball J.A."/>
            <person name="Haas M.W."/>
            <person name="Macchietto M."/>
            <person name="Kono T."/>
            <person name="Duquette J."/>
            <person name="Shao M."/>
        </authorList>
    </citation>
    <scope>NUCLEOTIDE SEQUENCE</scope>
    <source>
        <tissue evidence="2">Fresh leaf tissue</tissue>
    </source>
</reference>
<dbReference type="InterPro" id="IPR045209">
    <property type="entry name" value="Rrp5"/>
</dbReference>
<dbReference type="AlphaFoldDB" id="A0A8J6C247"/>
<reference evidence="2" key="1">
    <citation type="journal article" date="2021" name="bioRxiv">
        <title>Whole Genome Assembly and Annotation of Northern Wild Rice, Zizania palustris L., Supports a Whole Genome Duplication in the Zizania Genus.</title>
        <authorList>
            <person name="Haas M."/>
            <person name="Kono T."/>
            <person name="Macchietto M."/>
            <person name="Millas R."/>
            <person name="McGilp L."/>
            <person name="Shao M."/>
            <person name="Duquette J."/>
            <person name="Hirsch C.N."/>
            <person name="Kimball J."/>
        </authorList>
    </citation>
    <scope>NUCLEOTIDE SEQUENCE</scope>
    <source>
        <tissue evidence="2">Fresh leaf tissue</tissue>
    </source>
</reference>
<name>A0A8J6C247_ZIZPA</name>
<evidence type="ECO:0000313" key="3">
    <source>
        <dbReference type="Proteomes" id="UP000729402"/>
    </source>
</evidence>
<dbReference type="FunFam" id="2.40.50.140:FF:000103">
    <property type="entry name" value="protein RRP5 homolog"/>
    <property type="match status" value="1"/>
</dbReference>